<evidence type="ECO:0000256" key="5">
    <source>
        <dbReference type="ARBA" id="ARBA00022989"/>
    </source>
</evidence>
<dbReference type="InterPro" id="IPR011701">
    <property type="entry name" value="MFS"/>
</dbReference>
<protein>
    <recommendedName>
        <fullName evidence="10">DUF7730 domain-containing protein</fullName>
    </recommendedName>
</protein>
<evidence type="ECO:0000256" key="3">
    <source>
        <dbReference type="ARBA" id="ARBA00022448"/>
    </source>
</evidence>
<evidence type="ECO:0000313" key="12">
    <source>
        <dbReference type="Proteomes" id="UP000433883"/>
    </source>
</evidence>
<keyword evidence="3" id="KW-0813">Transport</keyword>
<evidence type="ECO:0000256" key="6">
    <source>
        <dbReference type="ARBA" id="ARBA00023063"/>
    </source>
</evidence>
<dbReference type="GO" id="GO:0015113">
    <property type="term" value="F:nitrite transmembrane transporter activity"/>
    <property type="evidence" value="ECO:0007669"/>
    <property type="project" value="InterPro"/>
</dbReference>
<dbReference type="GO" id="GO:0015112">
    <property type="term" value="F:nitrate transmembrane transporter activity"/>
    <property type="evidence" value="ECO:0007669"/>
    <property type="project" value="InterPro"/>
</dbReference>
<dbReference type="SUPFAM" id="SSF103473">
    <property type="entry name" value="MFS general substrate transporter"/>
    <property type="match status" value="1"/>
</dbReference>
<dbReference type="EMBL" id="WNWQ01000283">
    <property type="protein sequence ID" value="KAE9971769.1"/>
    <property type="molecule type" value="Genomic_DNA"/>
</dbReference>
<keyword evidence="5 9" id="KW-1133">Transmembrane helix</keyword>
<keyword evidence="7 9" id="KW-0472">Membrane</keyword>
<dbReference type="InterPro" id="IPR056632">
    <property type="entry name" value="DUF7730"/>
</dbReference>
<evidence type="ECO:0000259" key="10">
    <source>
        <dbReference type="Pfam" id="PF24864"/>
    </source>
</evidence>
<dbReference type="Gene3D" id="1.20.1250.20">
    <property type="entry name" value="MFS general substrate transporter like domains"/>
    <property type="match status" value="2"/>
</dbReference>
<name>A0A8H3YSI2_VENIN</name>
<evidence type="ECO:0000313" key="11">
    <source>
        <dbReference type="EMBL" id="KAE9971769.1"/>
    </source>
</evidence>
<feature type="transmembrane region" description="Helical" evidence="9">
    <location>
        <begin position="383"/>
        <end position="402"/>
    </location>
</feature>
<dbReference type="Pfam" id="PF07690">
    <property type="entry name" value="MFS_1"/>
    <property type="match status" value="1"/>
</dbReference>
<feature type="transmembrane region" description="Helical" evidence="9">
    <location>
        <begin position="475"/>
        <end position="493"/>
    </location>
</feature>
<accession>A0A8H3YSI2</accession>
<feature type="transmembrane region" description="Helical" evidence="9">
    <location>
        <begin position="182"/>
        <end position="205"/>
    </location>
</feature>
<comment type="subcellular location">
    <subcellularLocation>
        <location evidence="1">Membrane</location>
        <topology evidence="1">Multi-pass membrane protein</topology>
    </subcellularLocation>
</comment>
<dbReference type="Pfam" id="PF24864">
    <property type="entry name" value="DUF7730"/>
    <property type="match status" value="1"/>
</dbReference>
<feature type="transmembrane region" description="Helical" evidence="9">
    <location>
        <begin position="103"/>
        <end position="128"/>
    </location>
</feature>
<feature type="compositionally biased region" description="Basic and acidic residues" evidence="8">
    <location>
        <begin position="244"/>
        <end position="260"/>
    </location>
</feature>
<feature type="transmembrane region" description="Helical" evidence="9">
    <location>
        <begin position="32"/>
        <end position="54"/>
    </location>
</feature>
<evidence type="ECO:0000256" key="7">
    <source>
        <dbReference type="ARBA" id="ARBA00023136"/>
    </source>
</evidence>
<keyword evidence="4 9" id="KW-0812">Transmembrane</keyword>
<proteinExistence type="inferred from homology"/>
<dbReference type="NCBIfam" id="TIGR00886">
    <property type="entry name" value="2A0108"/>
    <property type="match status" value="1"/>
</dbReference>
<feature type="domain" description="DUF7730" evidence="10">
    <location>
        <begin position="568"/>
        <end position="664"/>
    </location>
</feature>
<dbReference type="InterPro" id="IPR036259">
    <property type="entry name" value="MFS_trans_sf"/>
</dbReference>
<dbReference type="GO" id="GO:0042128">
    <property type="term" value="P:nitrate assimilation"/>
    <property type="evidence" value="ECO:0007669"/>
    <property type="project" value="UniProtKB-KW"/>
</dbReference>
<evidence type="ECO:0000256" key="1">
    <source>
        <dbReference type="ARBA" id="ARBA00004141"/>
    </source>
</evidence>
<dbReference type="Proteomes" id="UP000433883">
    <property type="component" value="Unassembled WGS sequence"/>
</dbReference>
<comment type="caution">
    <text evidence="11">The sequence shown here is derived from an EMBL/GenBank/DDBJ whole genome shotgun (WGS) entry which is preliminary data.</text>
</comment>
<dbReference type="CDD" id="cd17341">
    <property type="entry name" value="MFS_NRT2_like"/>
    <property type="match status" value="1"/>
</dbReference>
<feature type="transmembrane region" description="Helical" evidence="9">
    <location>
        <begin position="441"/>
        <end position="463"/>
    </location>
</feature>
<evidence type="ECO:0000256" key="4">
    <source>
        <dbReference type="ARBA" id="ARBA00022692"/>
    </source>
</evidence>
<dbReference type="AlphaFoldDB" id="A0A8H3YSI2"/>
<feature type="region of interest" description="Disordered" evidence="8">
    <location>
        <begin position="502"/>
        <end position="551"/>
    </location>
</feature>
<organism evidence="11 12">
    <name type="scientific">Venturia inaequalis</name>
    <name type="common">Apple scab fungus</name>
    <dbReference type="NCBI Taxonomy" id="5025"/>
    <lineage>
        <taxon>Eukaryota</taxon>
        <taxon>Fungi</taxon>
        <taxon>Dikarya</taxon>
        <taxon>Ascomycota</taxon>
        <taxon>Pezizomycotina</taxon>
        <taxon>Dothideomycetes</taxon>
        <taxon>Pleosporomycetidae</taxon>
        <taxon>Venturiales</taxon>
        <taxon>Venturiaceae</taxon>
        <taxon>Venturia</taxon>
    </lineage>
</organism>
<gene>
    <name evidence="11" type="ORF">BLS_004312</name>
</gene>
<evidence type="ECO:0000256" key="9">
    <source>
        <dbReference type="SAM" id="Phobius"/>
    </source>
</evidence>
<feature type="region of interest" description="Disordered" evidence="8">
    <location>
        <begin position="244"/>
        <end position="271"/>
    </location>
</feature>
<dbReference type="InterPro" id="IPR044772">
    <property type="entry name" value="NO3_transporter"/>
</dbReference>
<dbReference type="GO" id="GO:0016020">
    <property type="term" value="C:membrane"/>
    <property type="evidence" value="ECO:0007669"/>
    <property type="project" value="UniProtKB-SubCell"/>
</dbReference>
<dbReference type="PANTHER" id="PTHR23515">
    <property type="entry name" value="HIGH-AFFINITY NITRATE TRANSPORTER 2.3"/>
    <property type="match status" value="1"/>
</dbReference>
<sequence length="1054" mass="117888">MPFSFRSLYSAPDVNPVNRKARSIPIFNVVNIYGRVFFFGWWGFFVAFWSWYAFPPLLSRTIRTDLKLTPTQVANSNIVSICATLLVRVVAGPLCDRSIPTALAGTISTASGLYTIRFFVGILGGSFVPCQVWSTGFFDKNVVGTANALAGGWGNSGGGITYFIMPAIFDSLVKARGLTPHVAWRVSFLVPFIIIVSSAVAMLILCPDTPSGKWSERHMHAQQSLQAHGVDMQIVSVPGLITDRKESQAETTSTEEKLAEEAGYSAAKHNADHEASMNKQEMLDTARGEIVAKPTLKQTLKVAVSPQTIALAFGYFNSFGAELAINSILGSYYLKNFPKLLQTGSGRWAAMFGLLNIVSRPLGGIGADIIYKYNKNLWLKKGLIHITGIIAGIFLIIIGQLNPHDKATMFGLVAAMAMFLEAGNGANYALVPHVHPAQNGIISGIVGAVGNLGGVVYAIIFRYNTAGTTTDYHKCFWIIGVMMIGMHLVVSWIPPIPKDQLSPSSTNNLRPHTATMARKSKPQAKSLAQGKKRGRNSHEQAGSVPALVKSRKKRKQAELDAAPISEASLLGIPVELRLLIFEHLMPGIDEPIAHRTRRDECNCAVCDCEECAYDDCSLVVCDCGFDDMGAESSFQYDEKSYQPPILLVNRQIYNEGIGMLYDHKRVHCFQIGAQEVRGFGERVWSGWYPSPPTSTLHIFDRRLRLVQKLHVSVEAGFDDEDENQRGHEEEPVGTMMFRFRCRIHALVDAIVRVGTIKELAIRFHGDQLPEKHFDAQDLKQYRSEVLRPFDRIRNLRKVCIEFDDCNEGGLGYEESNDGSSDSEAEQGLQSMLRRLEERMCSRLPPNLQTPLINVWTAVQHVHRLGNDLHVQAPQTLVVWMDDALFMFDQPDEHRRYFDGLVQQFFMNGGRWFIAEAPTQLRDHVSKYVYLINRGPISRSDCDHFDAIFESCESRDLAELRTACQGLVADWYRVRSIIGAEWAKVKAPTRKERGIMKDAWRVHVEAMKKLRDVLREVTQELEPQNAEALARVDEVFAPDDWVAEWRAFAREILGR</sequence>
<reference evidence="11 12" key="1">
    <citation type="submission" date="2019-11" db="EMBL/GenBank/DDBJ databases">
        <title>Venturia inaequalis Genome Resource.</title>
        <authorList>
            <person name="Lichtner F.J."/>
        </authorList>
    </citation>
    <scope>NUCLEOTIDE SEQUENCE [LARGE SCALE GENOMIC DNA]</scope>
    <source>
        <strain evidence="11">Bline_iso_100314</strain>
    </source>
</reference>
<evidence type="ECO:0000256" key="8">
    <source>
        <dbReference type="SAM" id="MobiDB-lite"/>
    </source>
</evidence>
<evidence type="ECO:0000256" key="2">
    <source>
        <dbReference type="ARBA" id="ARBA00008432"/>
    </source>
</evidence>
<feature type="transmembrane region" description="Helical" evidence="9">
    <location>
        <begin position="348"/>
        <end position="371"/>
    </location>
</feature>
<keyword evidence="6" id="KW-0534">Nitrate assimilation</keyword>
<comment type="similarity">
    <text evidence="2">Belongs to the major facilitator superfamily. Nitrate/nitrite porter (TC 2.A.1.8) family.</text>
</comment>
<dbReference type="InterPro" id="IPR004737">
    <property type="entry name" value="NO3_transporter_NarK/NarU-like"/>
</dbReference>